<dbReference type="OrthoDB" id="410104at2759"/>
<dbReference type="InterPro" id="IPR005502">
    <property type="entry name" value="Ribosyl_crysJ1"/>
</dbReference>
<keyword evidence="12" id="KW-0378">Hydrolase</keyword>
<dbReference type="GO" id="GO:0005694">
    <property type="term" value="C:chromosome"/>
    <property type="evidence" value="ECO:0007669"/>
    <property type="project" value="UniProtKB-SubCell"/>
</dbReference>
<comment type="catalytic activity">
    <reaction evidence="24">
        <text>alpha-NAD(+) + H2O = ADP-D-ribose + nicotinamide + H(+)</text>
        <dbReference type="Rhea" id="RHEA:68792"/>
        <dbReference type="ChEBI" id="CHEBI:15377"/>
        <dbReference type="ChEBI" id="CHEBI:15378"/>
        <dbReference type="ChEBI" id="CHEBI:17154"/>
        <dbReference type="ChEBI" id="CHEBI:57967"/>
        <dbReference type="ChEBI" id="CHEBI:77017"/>
    </reaction>
</comment>
<proteinExistence type="inferred from homology"/>
<dbReference type="SUPFAM" id="SSF101478">
    <property type="entry name" value="ADP-ribosylglycohydrolase"/>
    <property type="match status" value="1"/>
</dbReference>
<evidence type="ECO:0000256" key="19">
    <source>
        <dbReference type="ARBA" id="ARBA00042471"/>
    </source>
</evidence>
<reference evidence="26" key="1">
    <citation type="submission" date="2020-11" db="EMBL/GenBank/DDBJ databases">
        <authorList>
            <person name="Tran Van P."/>
        </authorList>
    </citation>
    <scope>NUCLEOTIDE SEQUENCE</scope>
</reference>
<comment type="cofactor">
    <cofactor evidence="25">
        <name>Mg(2+)</name>
        <dbReference type="ChEBI" id="CHEBI:18420"/>
    </cofactor>
    <text evidence="25">Binds 2 magnesium ions per subunit.</text>
</comment>
<keyword evidence="8" id="KW-0158">Chromosome</keyword>
<dbReference type="GO" id="GO:0140290">
    <property type="term" value="P:peptidyl-serine ADP-deribosylation"/>
    <property type="evidence" value="ECO:0007669"/>
    <property type="project" value="UniProtKB-ARBA"/>
</dbReference>
<keyword evidence="15" id="KW-0234">DNA repair</keyword>
<feature type="binding site" evidence="25">
    <location>
        <position position="318"/>
    </location>
    <ligand>
        <name>Mg(2+)</name>
        <dbReference type="ChEBI" id="CHEBI:18420"/>
        <label>1</label>
    </ligand>
</feature>
<dbReference type="InterPro" id="IPR050792">
    <property type="entry name" value="ADP-ribosylglycohydrolase"/>
</dbReference>
<dbReference type="EMBL" id="CAJPIZ010000135">
    <property type="protein sequence ID" value="CAG2100555.1"/>
    <property type="molecule type" value="Genomic_DNA"/>
</dbReference>
<evidence type="ECO:0000256" key="1">
    <source>
        <dbReference type="ARBA" id="ARBA00004123"/>
    </source>
</evidence>
<evidence type="ECO:0000256" key="25">
    <source>
        <dbReference type="PIRSR" id="PIRSR605502-1"/>
    </source>
</evidence>
<dbReference type="AlphaFoldDB" id="A0A7R9PTW6"/>
<evidence type="ECO:0000256" key="2">
    <source>
        <dbReference type="ARBA" id="ARBA00004286"/>
    </source>
</evidence>
<evidence type="ECO:0000256" key="21">
    <source>
        <dbReference type="ARBA" id="ARBA00042850"/>
    </source>
</evidence>
<dbReference type="InterPro" id="IPR036705">
    <property type="entry name" value="Ribosyl_crysJ1_sf"/>
</dbReference>
<evidence type="ECO:0000256" key="13">
    <source>
        <dbReference type="ARBA" id="ARBA00022842"/>
    </source>
</evidence>
<evidence type="ECO:0000256" key="6">
    <source>
        <dbReference type="ARBA" id="ARBA00011245"/>
    </source>
</evidence>
<evidence type="ECO:0000256" key="4">
    <source>
        <dbReference type="ARBA" id="ARBA00004496"/>
    </source>
</evidence>
<feature type="binding site" evidence="25">
    <location>
        <position position="315"/>
    </location>
    <ligand>
        <name>Mg(2+)</name>
        <dbReference type="ChEBI" id="CHEBI:18420"/>
        <label>1</label>
    </ligand>
</feature>
<dbReference type="FunFam" id="1.10.4080.10:FF:000001">
    <property type="entry name" value="ADP-ribose glycohydrolase ARH3"/>
    <property type="match status" value="1"/>
</dbReference>
<evidence type="ECO:0000313" key="26">
    <source>
        <dbReference type="EMBL" id="CAD7620125.1"/>
    </source>
</evidence>
<evidence type="ECO:0000256" key="24">
    <source>
        <dbReference type="ARBA" id="ARBA00049015"/>
    </source>
</evidence>
<keyword evidence="13 25" id="KW-0460">Magnesium</keyword>
<evidence type="ECO:0000256" key="7">
    <source>
        <dbReference type="ARBA" id="ARBA00012255"/>
    </source>
</evidence>
<dbReference type="EC" id="3.2.1.143" evidence="7"/>
<feature type="binding site" evidence="25">
    <location>
        <position position="62"/>
    </location>
    <ligand>
        <name>Mg(2+)</name>
        <dbReference type="ChEBI" id="CHEBI:18420"/>
        <label>1</label>
    </ligand>
</feature>
<evidence type="ECO:0000256" key="18">
    <source>
        <dbReference type="ARBA" id="ARBA00042398"/>
    </source>
</evidence>
<evidence type="ECO:0000256" key="11">
    <source>
        <dbReference type="ARBA" id="ARBA00022763"/>
    </source>
</evidence>
<evidence type="ECO:0000256" key="3">
    <source>
        <dbReference type="ARBA" id="ARBA00004305"/>
    </source>
</evidence>
<feature type="binding site" evidence="25">
    <location>
        <position position="61"/>
    </location>
    <ligand>
        <name>Mg(2+)</name>
        <dbReference type="ChEBI" id="CHEBI:18420"/>
        <label>1</label>
    </ligand>
</feature>
<accession>A0A7R9PTW6</accession>
<keyword evidence="16" id="KW-0539">Nucleus</keyword>
<dbReference type="Proteomes" id="UP000759131">
    <property type="component" value="Unassembled WGS sequence"/>
</dbReference>
<evidence type="ECO:0000256" key="23">
    <source>
        <dbReference type="ARBA" id="ARBA00043193"/>
    </source>
</evidence>
<keyword evidence="14" id="KW-0496">Mitochondrion</keyword>
<evidence type="ECO:0000313" key="27">
    <source>
        <dbReference type="Proteomes" id="UP000759131"/>
    </source>
</evidence>
<evidence type="ECO:0000256" key="22">
    <source>
        <dbReference type="ARBA" id="ARBA00043187"/>
    </source>
</evidence>
<evidence type="ECO:0000256" key="9">
    <source>
        <dbReference type="ARBA" id="ARBA00022490"/>
    </source>
</evidence>
<comment type="subcellular location">
    <subcellularLocation>
        <location evidence="2">Chromosome</location>
    </subcellularLocation>
    <subcellularLocation>
        <location evidence="4">Cytoplasm</location>
    </subcellularLocation>
    <subcellularLocation>
        <location evidence="3">Mitochondrion matrix</location>
    </subcellularLocation>
    <subcellularLocation>
        <location evidence="1">Nucleus</location>
    </subcellularLocation>
</comment>
<gene>
    <name evidence="26" type="ORF">OSB1V03_LOCUS621</name>
</gene>
<comment type="similarity">
    <text evidence="5">Belongs to the ADP-ribosylglycohydrolase family.</text>
</comment>
<dbReference type="Pfam" id="PF03747">
    <property type="entry name" value="ADP_ribosyl_GH"/>
    <property type="match status" value="1"/>
</dbReference>
<evidence type="ECO:0000256" key="12">
    <source>
        <dbReference type="ARBA" id="ARBA00022801"/>
    </source>
</evidence>
<keyword evidence="11" id="KW-0227">DNA damage</keyword>
<dbReference type="PANTHER" id="PTHR16222">
    <property type="entry name" value="ADP-RIBOSYLGLYCOHYDROLASE"/>
    <property type="match status" value="1"/>
</dbReference>
<evidence type="ECO:0000256" key="17">
    <source>
        <dbReference type="ARBA" id="ARBA00041057"/>
    </source>
</evidence>
<name>A0A7R9PTW6_9ACAR</name>
<sequence length="364" mass="40182">MSSSVANLVNRFRGCLVGGLIGDCLGSPFEGDNPISRSVLYNFVTKQLEESPKTVQTFPYTDDTAMTKSICESFIQLKQFDAKDMAKRFTLEYIRDPKRGYGGNVIDVFAALNHTHFEEPYSPARLQFNGSGSYGNGGAMRTNPVALFGYHLPIDELIELSGNCAKITHSNRNGYNGAILQCLAVREALNTIPSQTDHSFDVNSYLNRLIEKMQTIETKSYEKVSIGSKATFNDVSETPFTDKLNKIKTIFESESKVSELSGEMVAHILGNDVSALKSVPSAIYSVLRSQKAIENFDTTNPFVRTLYFSLSLGGDTDTIGSMACSIAGALYGYEVIPNILQKHCEDIHLIVKYADDLYNNVSKN</sequence>
<feature type="binding site" evidence="25">
    <location>
        <position position="317"/>
    </location>
    <ligand>
        <name>Mg(2+)</name>
        <dbReference type="ChEBI" id="CHEBI:18420"/>
        <label>1</label>
    </ligand>
</feature>
<evidence type="ECO:0000256" key="20">
    <source>
        <dbReference type="ARBA" id="ARBA00042722"/>
    </source>
</evidence>
<evidence type="ECO:0000256" key="14">
    <source>
        <dbReference type="ARBA" id="ARBA00023128"/>
    </source>
</evidence>
<dbReference type="Gene3D" id="1.10.4080.10">
    <property type="entry name" value="ADP-ribosylation/Crystallin J1"/>
    <property type="match status" value="1"/>
</dbReference>
<evidence type="ECO:0000256" key="16">
    <source>
        <dbReference type="ARBA" id="ARBA00023242"/>
    </source>
</evidence>
<dbReference type="GO" id="GO:0004649">
    <property type="term" value="F:poly(ADP-ribose) glycohydrolase activity"/>
    <property type="evidence" value="ECO:0007669"/>
    <property type="project" value="UniProtKB-EC"/>
</dbReference>
<keyword evidence="27" id="KW-1185">Reference proteome</keyword>
<dbReference type="GO" id="GO:0046872">
    <property type="term" value="F:metal ion binding"/>
    <property type="evidence" value="ECO:0007669"/>
    <property type="project" value="UniProtKB-KW"/>
</dbReference>
<keyword evidence="10 25" id="KW-0479">Metal-binding</keyword>
<dbReference type="GO" id="GO:0005759">
    <property type="term" value="C:mitochondrial matrix"/>
    <property type="evidence" value="ECO:0007669"/>
    <property type="project" value="UniProtKB-SubCell"/>
</dbReference>
<organism evidence="26">
    <name type="scientific">Medioppia subpectinata</name>
    <dbReference type="NCBI Taxonomy" id="1979941"/>
    <lineage>
        <taxon>Eukaryota</taxon>
        <taxon>Metazoa</taxon>
        <taxon>Ecdysozoa</taxon>
        <taxon>Arthropoda</taxon>
        <taxon>Chelicerata</taxon>
        <taxon>Arachnida</taxon>
        <taxon>Acari</taxon>
        <taxon>Acariformes</taxon>
        <taxon>Sarcoptiformes</taxon>
        <taxon>Oribatida</taxon>
        <taxon>Brachypylina</taxon>
        <taxon>Oppioidea</taxon>
        <taxon>Oppiidae</taxon>
        <taxon>Medioppia</taxon>
    </lineage>
</organism>
<protein>
    <recommendedName>
        <fullName evidence="17">ADP-ribosylhydrolase ARH3</fullName>
        <ecNumber evidence="7">3.2.1.143</ecNumber>
    </recommendedName>
    <alternativeName>
        <fullName evidence="18">ADP-ribose glycohydrolase ARH3</fullName>
    </alternativeName>
    <alternativeName>
        <fullName evidence="19">ADP-ribosylhydrolase 3</fullName>
    </alternativeName>
    <alternativeName>
        <fullName evidence="22">O-acetyl-ADP-ribose deacetylase ARH3</fullName>
    </alternativeName>
    <alternativeName>
        <fullName evidence="23">Poly(ADP-ribose) glycohydrolase ARH3</fullName>
    </alternativeName>
    <alternativeName>
        <fullName evidence="21">[Protein ADP-ribosylarginine] hydrolase-like protein 2</fullName>
    </alternativeName>
    <alternativeName>
        <fullName evidence="20">[Protein ADP-ribosylserine] hydrolase</fullName>
    </alternativeName>
</protein>
<dbReference type="GO" id="GO:0006281">
    <property type="term" value="P:DNA repair"/>
    <property type="evidence" value="ECO:0007669"/>
    <property type="project" value="UniProtKB-KW"/>
</dbReference>
<dbReference type="PANTHER" id="PTHR16222:SF24">
    <property type="entry name" value="ADP-RIBOSYLHYDROLASE ARH3"/>
    <property type="match status" value="1"/>
</dbReference>
<evidence type="ECO:0000256" key="15">
    <source>
        <dbReference type="ARBA" id="ARBA00023204"/>
    </source>
</evidence>
<keyword evidence="9" id="KW-0963">Cytoplasm</keyword>
<feature type="binding site" evidence="25">
    <location>
        <position position="63"/>
    </location>
    <ligand>
        <name>Mg(2+)</name>
        <dbReference type="ChEBI" id="CHEBI:18420"/>
        <label>1</label>
    </ligand>
</feature>
<evidence type="ECO:0000256" key="10">
    <source>
        <dbReference type="ARBA" id="ARBA00022723"/>
    </source>
</evidence>
<comment type="subunit">
    <text evidence="6">Monomer.</text>
</comment>
<evidence type="ECO:0000256" key="5">
    <source>
        <dbReference type="ARBA" id="ARBA00010702"/>
    </source>
</evidence>
<dbReference type="EMBL" id="OC854710">
    <property type="protein sequence ID" value="CAD7620125.1"/>
    <property type="molecule type" value="Genomic_DNA"/>
</dbReference>
<evidence type="ECO:0000256" key="8">
    <source>
        <dbReference type="ARBA" id="ARBA00022454"/>
    </source>
</evidence>
<dbReference type="GO" id="GO:0005634">
    <property type="term" value="C:nucleus"/>
    <property type="evidence" value="ECO:0007669"/>
    <property type="project" value="UniProtKB-SubCell"/>
</dbReference>